<dbReference type="AlphaFoldDB" id="A0A7Z1S1I7"/>
<dbReference type="InterPro" id="IPR027417">
    <property type="entry name" value="P-loop_NTPase"/>
</dbReference>
<keyword evidence="2" id="KW-0472">Membrane</keyword>
<dbReference type="RefSeq" id="WP_154724073.1">
    <property type="nucleotide sequence ID" value="NZ_CP170589.1"/>
</dbReference>
<feature type="domain" description="AAA+ ATPase" evidence="3">
    <location>
        <begin position="131"/>
        <end position="297"/>
    </location>
</feature>
<evidence type="ECO:0000259" key="3">
    <source>
        <dbReference type="SMART" id="SM00382"/>
    </source>
</evidence>
<dbReference type="SUPFAM" id="SSF52540">
    <property type="entry name" value="P-loop containing nucleoside triphosphate hydrolases"/>
    <property type="match status" value="1"/>
</dbReference>
<dbReference type="Pfam" id="PF11426">
    <property type="entry name" value="Tn7_TnsC_Int"/>
    <property type="match status" value="1"/>
</dbReference>
<dbReference type="Gene3D" id="3.40.50.300">
    <property type="entry name" value="P-loop containing nucleotide triphosphate hydrolases"/>
    <property type="match status" value="1"/>
</dbReference>
<dbReference type="EMBL" id="MDBS01000065">
    <property type="protein sequence ID" value="PMP24617.1"/>
    <property type="molecule type" value="Genomic_DNA"/>
</dbReference>
<dbReference type="InterPro" id="IPR003593">
    <property type="entry name" value="AAA+_ATPase"/>
</dbReference>
<gene>
    <name evidence="4" type="ORF">BCS90_25125</name>
</gene>
<comment type="caution">
    <text evidence="4">The sequence shown here is derived from an EMBL/GenBank/DDBJ whole genome shotgun (WGS) entry which is preliminary data.</text>
</comment>
<keyword evidence="2" id="KW-1133">Transmembrane helix</keyword>
<dbReference type="Gene3D" id="6.10.20.30">
    <property type="match status" value="1"/>
</dbReference>
<dbReference type="Pfam" id="PF13401">
    <property type="entry name" value="AAA_22"/>
    <property type="match status" value="1"/>
</dbReference>
<dbReference type="SMART" id="SM00382">
    <property type="entry name" value="AAA"/>
    <property type="match status" value="1"/>
</dbReference>
<reference evidence="4" key="1">
    <citation type="submission" date="2016-07" db="EMBL/GenBank/DDBJ databases">
        <authorList>
            <person name="Kauffman K."/>
            <person name="Arevalo P."/>
            <person name="Polz M.F."/>
        </authorList>
    </citation>
    <scope>NUCLEOTIDE SEQUENCE</scope>
    <source>
        <strain evidence="4">10N.222.46.E12</strain>
    </source>
</reference>
<name>A0A7Z1S1I7_9VIBR</name>
<sequence length="556" mass="63088">MKKNQDHRVVAVYQSATLSAYRNNPLIEALPPINSFLDDSTALKGSLRCTAEDIHRNGIERAHSICRVIDDFFQPLSQHIQLHERLSLMIRRGYVGRNPETGDWARHIQNGYERVLSGDLKAIKFTEVSSTAQSMTLIGCSGNGKTTAIKQLLSLYPQVIYHPERNLEQVVYLKIDCSHDGSLKELCLNFFRAMDRALGTSNYERQYSMSKRPSIETLLAAMAQVANAHAVGVLIIDEIQHLSRSRSGGSEKMLNFFVTLVNTIGLPVILVGTPRAREIFEADMRSARRGSGLGAIFWDPMEEGREWKALTDKLWTLQWLQKRDEVLSDDIRSLWYDLSQGVLDIVVKLYVLCQLRAIATKVERITPKLMQQVYEDELKPVHPMLAALRSGDAEEMIKFSDLKLSNTDKRLLELQKQVATTIKQTPEEFAYQQLRTDEERRVYMALKDEFDSTLLAPVIRQLFDLNPDLTWVSLLPLVHEQLTNPEQLQSKKEAKPSKGKKASAIKQAQWHTLDSEDLRFVHSQSDSDSDSDSEVYSAMSKSGLILDVQSLLEKAV</sequence>
<evidence type="ECO:0000313" key="4">
    <source>
        <dbReference type="EMBL" id="PMP24617.1"/>
    </source>
</evidence>
<reference evidence="4" key="2">
    <citation type="journal article" date="2018" name="Nature">
        <title>A major lineage of non-tailed dsDNA viruses as unrecognized killers of marine bacteria.</title>
        <authorList>
            <person name="Kauffman K.M."/>
            <person name="Hussain F.A."/>
            <person name="Yang J."/>
            <person name="Arevalo P."/>
            <person name="Brown J.M."/>
            <person name="Chang W.K."/>
            <person name="VanInsberghe D."/>
            <person name="Elsherbini J."/>
            <person name="Sharma R.S."/>
            <person name="Cutler M.B."/>
            <person name="Kelly L."/>
            <person name="Polz M.F."/>
        </authorList>
    </citation>
    <scope>NUCLEOTIDE SEQUENCE</scope>
    <source>
        <strain evidence="4">10N.222.46.E12</strain>
    </source>
</reference>
<feature type="transmembrane region" description="Helical" evidence="2">
    <location>
        <begin position="256"/>
        <end position="276"/>
    </location>
</feature>
<protein>
    <submittedName>
        <fullName evidence="4">AAA family ATPase</fullName>
    </submittedName>
</protein>
<feature type="region of interest" description="Disordered" evidence="1">
    <location>
        <begin position="486"/>
        <end position="506"/>
    </location>
</feature>
<dbReference type="GO" id="GO:0016887">
    <property type="term" value="F:ATP hydrolysis activity"/>
    <property type="evidence" value="ECO:0007669"/>
    <property type="project" value="InterPro"/>
</dbReference>
<proteinExistence type="predicted"/>
<organism evidence="4">
    <name type="scientific">Vibrio cyclitrophicus</name>
    <dbReference type="NCBI Taxonomy" id="47951"/>
    <lineage>
        <taxon>Bacteria</taxon>
        <taxon>Pseudomonadati</taxon>
        <taxon>Pseudomonadota</taxon>
        <taxon>Gammaproteobacteria</taxon>
        <taxon>Vibrionales</taxon>
        <taxon>Vibrionaceae</taxon>
        <taxon>Vibrio</taxon>
    </lineage>
</organism>
<dbReference type="InterPro" id="IPR049945">
    <property type="entry name" value="AAA_22"/>
</dbReference>
<evidence type="ECO:0000256" key="1">
    <source>
        <dbReference type="SAM" id="MobiDB-lite"/>
    </source>
</evidence>
<accession>A0A7Z1S1I7</accession>
<evidence type="ECO:0000256" key="2">
    <source>
        <dbReference type="SAM" id="Phobius"/>
    </source>
</evidence>
<dbReference type="InterPro" id="IPR021542">
    <property type="entry name" value="Tn7_TnsC"/>
</dbReference>
<keyword evidence="2" id="KW-0812">Transmembrane</keyword>